<reference evidence="2" key="1">
    <citation type="journal article" date="2020" name="Stud. Mycol.">
        <title>101 Dothideomycetes genomes: a test case for predicting lifestyles and emergence of pathogens.</title>
        <authorList>
            <person name="Haridas S."/>
            <person name="Albert R."/>
            <person name="Binder M."/>
            <person name="Bloem J."/>
            <person name="Labutti K."/>
            <person name="Salamov A."/>
            <person name="Andreopoulos B."/>
            <person name="Baker S."/>
            <person name="Barry K."/>
            <person name="Bills G."/>
            <person name="Bluhm B."/>
            <person name="Cannon C."/>
            <person name="Castanera R."/>
            <person name="Culley D."/>
            <person name="Daum C."/>
            <person name="Ezra D."/>
            <person name="Gonzalez J."/>
            <person name="Henrissat B."/>
            <person name="Kuo A."/>
            <person name="Liang C."/>
            <person name="Lipzen A."/>
            <person name="Lutzoni F."/>
            <person name="Magnuson J."/>
            <person name="Mondo S."/>
            <person name="Nolan M."/>
            <person name="Ohm R."/>
            <person name="Pangilinan J."/>
            <person name="Park H.-J."/>
            <person name="Ramirez L."/>
            <person name="Alfaro M."/>
            <person name="Sun H."/>
            <person name="Tritt A."/>
            <person name="Yoshinaga Y."/>
            <person name="Zwiers L.-H."/>
            <person name="Turgeon B."/>
            <person name="Goodwin S."/>
            <person name="Spatafora J."/>
            <person name="Crous P."/>
            <person name="Grigoriev I."/>
        </authorList>
    </citation>
    <scope>NUCLEOTIDE SEQUENCE</scope>
    <source>
        <strain evidence="2">ATCC 16933</strain>
    </source>
</reference>
<dbReference type="SUPFAM" id="SSF52047">
    <property type="entry name" value="RNI-like"/>
    <property type="match status" value="1"/>
</dbReference>
<feature type="region of interest" description="Disordered" evidence="1">
    <location>
        <begin position="734"/>
        <end position="754"/>
    </location>
</feature>
<feature type="region of interest" description="Disordered" evidence="1">
    <location>
        <begin position="1"/>
        <end position="157"/>
    </location>
</feature>
<keyword evidence="3" id="KW-1185">Reference proteome</keyword>
<dbReference type="EMBL" id="MU001670">
    <property type="protein sequence ID" value="KAF2462297.1"/>
    <property type="molecule type" value="Genomic_DNA"/>
</dbReference>
<dbReference type="OrthoDB" id="5395390at2759"/>
<feature type="compositionally biased region" description="Acidic residues" evidence="1">
    <location>
        <begin position="24"/>
        <end position="39"/>
    </location>
</feature>
<accession>A0A6A6PEW4</accession>
<sequence>MSRRRAGIPLRSNLAGVSYRESSPEDDSGEIDYADESDFSEATAPSRGVSRAEQANNSSGPSKRRKTRAKATVSYHEPDSDDEDKDDDGDSDFGSDVENGSPETPKAKRARTLKKTNKRASPRKNVTPKKAKKSAATTPKRGRTMSGVPAKHRAKPALSSVQSDHVIPPWTSLPYEILLSIFTYAAYPMVDEATWASTRSASWLVKAATTCRAFAEPALTALYRCPPLALVGQAHQLLDVLSLPKETKFINYNVKVFSLDLEIRISLASSYAGRGRFTLESILPHVPQLSSVRIFDRNNFKTHVDVGIRHSNKPHWHYSNSILEALKANNVRLKRWVWDEAHIPRPQGAETLRAAHSSAPFQTLRSLHMSNFISIESLPGYLEYDLLAAKEEWSFDEEEEYIFRHVTALATAINALPNLSDLAFNSCNIVHAAFFTKLQRPLEGLTIMDCHYLTHWSLIPYLRNHGNQLKKLHLCHNDGIGISTFGLFHSLCQSLEDLKMDFSNVPGFRTPELDNNSLWMSPRWPSTLRDLELVHMRHWGARGTSADADDTHVVFLQSFIDAATALPTLRRLVIHMIIHIDWRERATFRDKWVHRLEHVFLRKRPDPDPALMSLKNFRLWKEAQVAAATAAKGKGRAAEEGEGRGANGKGRAAGKRARSRAESGAERRQLRPRGRAANDKSTTSNGEDESTEPGRDGRRRRSSSPALPVQGLCDVVDIRIDNMRLAATLFNEGDFLDSDNESDGSWDGTHTWSG</sequence>
<evidence type="ECO:0008006" key="4">
    <source>
        <dbReference type="Google" id="ProtNLM"/>
    </source>
</evidence>
<evidence type="ECO:0000313" key="3">
    <source>
        <dbReference type="Proteomes" id="UP000799766"/>
    </source>
</evidence>
<feature type="region of interest" description="Disordered" evidence="1">
    <location>
        <begin position="631"/>
        <end position="706"/>
    </location>
</feature>
<organism evidence="2 3">
    <name type="scientific">Lineolata rhizophorae</name>
    <dbReference type="NCBI Taxonomy" id="578093"/>
    <lineage>
        <taxon>Eukaryota</taxon>
        <taxon>Fungi</taxon>
        <taxon>Dikarya</taxon>
        <taxon>Ascomycota</taxon>
        <taxon>Pezizomycotina</taxon>
        <taxon>Dothideomycetes</taxon>
        <taxon>Dothideomycetes incertae sedis</taxon>
        <taxon>Lineolatales</taxon>
        <taxon>Lineolataceae</taxon>
        <taxon>Lineolata</taxon>
    </lineage>
</organism>
<dbReference type="Gene3D" id="3.80.10.10">
    <property type="entry name" value="Ribonuclease Inhibitor"/>
    <property type="match status" value="1"/>
</dbReference>
<evidence type="ECO:0000313" key="2">
    <source>
        <dbReference type="EMBL" id="KAF2462297.1"/>
    </source>
</evidence>
<protein>
    <recommendedName>
        <fullName evidence="4">F-box domain-containing protein</fullName>
    </recommendedName>
</protein>
<proteinExistence type="predicted"/>
<gene>
    <name evidence="2" type="ORF">BDY21DRAFT_277364</name>
</gene>
<dbReference type="Proteomes" id="UP000799766">
    <property type="component" value="Unassembled WGS sequence"/>
</dbReference>
<dbReference type="InterPro" id="IPR032675">
    <property type="entry name" value="LRR_dom_sf"/>
</dbReference>
<name>A0A6A6PEW4_9PEZI</name>
<feature type="compositionally biased region" description="Acidic residues" evidence="1">
    <location>
        <begin position="79"/>
        <end position="95"/>
    </location>
</feature>
<feature type="compositionally biased region" description="Basic residues" evidence="1">
    <location>
        <begin position="107"/>
        <end position="133"/>
    </location>
</feature>
<feature type="compositionally biased region" description="Basic and acidic residues" evidence="1">
    <location>
        <begin position="659"/>
        <end position="669"/>
    </location>
</feature>
<feature type="compositionally biased region" description="Acidic residues" evidence="1">
    <location>
        <begin position="734"/>
        <end position="744"/>
    </location>
</feature>
<dbReference type="AlphaFoldDB" id="A0A6A6PEW4"/>
<evidence type="ECO:0000256" key="1">
    <source>
        <dbReference type="SAM" id="MobiDB-lite"/>
    </source>
</evidence>